<keyword evidence="5" id="KW-1185">Reference proteome</keyword>
<comment type="caution">
    <text evidence="4">The sequence shown here is derived from an EMBL/GenBank/DDBJ whole genome shotgun (WGS) entry which is preliminary data.</text>
</comment>
<gene>
    <name evidence="4" type="ORF">CcCBS67573_g06956</name>
</gene>
<dbReference type="SMART" id="SM00028">
    <property type="entry name" value="TPR"/>
    <property type="match status" value="6"/>
</dbReference>
<evidence type="ECO:0000256" key="1">
    <source>
        <dbReference type="ARBA" id="ARBA00022803"/>
    </source>
</evidence>
<feature type="compositionally biased region" description="Acidic residues" evidence="3">
    <location>
        <begin position="513"/>
        <end position="523"/>
    </location>
</feature>
<dbReference type="InterPro" id="IPR019734">
    <property type="entry name" value="TPR_rpt"/>
</dbReference>
<dbReference type="GO" id="GO:0016567">
    <property type="term" value="P:protein ubiquitination"/>
    <property type="evidence" value="ECO:0007669"/>
    <property type="project" value="TreeGrafter"/>
</dbReference>
<dbReference type="PROSITE" id="PS50005">
    <property type="entry name" value="TPR"/>
    <property type="match status" value="2"/>
</dbReference>
<feature type="repeat" description="TPR" evidence="2">
    <location>
        <begin position="279"/>
        <end position="312"/>
    </location>
</feature>
<evidence type="ECO:0000313" key="4">
    <source>
        <dbReference type="EMBL" id="TPX69004.1"/>
    </source>
</evidence>
<name>A0A507EYR8_9FUNG</name>
<evidence type="ECO:0000256" key="3">
    <source>
        <dbReference type="SAM" id="MobiDB-lite"/>
    </source>
</evidence>
<dbReference type="Proteomes" id="UP000320333">
    <property type="component" value="Unassembled WGS sequence"/>
</dbReference>
<evidence type="ECO:0000256" key="2">
    <source>
        <dbReference type="PROSITE-ProRule" id="PRU00339"/>
    </source>
</evidence>
<dbReference type="PANTHER" id="PTHR12558">
    <property type="entry name" value="CELL DIVISION CYCLE 16,23,27"/>
    <property type="match status" value="1"/>
</dbReference>
<organism evidence="4 5">
    <name type="scientific">Chytriomyces confervae</name>
    <dbReference type="NCBI Taxonomy" id="246404"/>
    <lineage>
        <taxon>Eukaryota</taxon>
        <taxon>Fungi</taxon>
        <taxon>Fungi incertae sedis</taxon>
        <taxon>Chytridiomycota</taxon>
        <taxon>Chytridiomycota incertae sedis</taxon>
        <taxon>Chytridiomycetes</taxon>
        <taxon>Chytridiales</taxon>
        <taxon>Chytriomycetaceae</taxon>
        <taxon>Chytriomyces</taxon>
    </lineage>
</organism>
<protein>
    <recommendedName>
        <fullName evidence="6">Anaphase-promoting complex subunit 7</fullName>
    </recommendedName>
</protein>
<dbReference type="GO" id="GO:0005680">
    <property type="term" value="C:anaphase-promoting complex"/>
    <property type="evidence" value="ECO:0007669"/>
    <property type="project" value="UniProtKB-ARBA"/>
</dbReference>
<dbReference type="GO" id="GO:0045842">
    <property type="term" value="P:positive regulation of mitotic metaphase/anaphase transition"/>
    <property type="evidence" value="ECO:0007669"/>
    <property type="project" value="TreeGrafter"/>
</dbReference>
<keyword evidence="1 2" id="KW-0802">TPR repeat</keyword>
<sequence>MDLTQRARQLLHAGMSESAHNLCLASIGQIKSGGRNSKAMAEALSVVAESIAAKEPQRSLAVFEQALALDPHSLSIRTAFASSCISARKPARAITLLEQTVKQHPQSLSLLNLLANAYSAASNTTAPANTSSKLQSTLLQILHLEPLATEVMKKLISLKYPVQNIMRLVPADCCGWVEPLLLAHQASLNCNFKDANAKLTILAQKLGREDTDILLEIADCHLNDGNYILAHYLFEKVRQQDPYIIKRMDRYARILQSKGSAMQLNRLATHLISLTEDRPEPWVVMARYSETKGDFERAIQLVDKALTLDKRHGESYLLKGSLMLSLHRPQEAISCFVYAHQLAPSLESYRGLLESYLACRRSTEALAVAKEAAERMPGNARALALIGCAYSHMPDRHVQAKALFTKALKLDPKCTEALFALVSSLVAESNLSAASDLLVRSLAHVNTPVVHTRLGDVYTLMKRYDLAMEHFHVALKMESGCDAAKRGLEAVEKLIEGANGGAKESHGRGGSDIEADESMEEEG</sequence>
<reference evidence="4 5" key="1">
    <citation type="journal article" date="2019" name="Sci. Rep.">
        <title>Comparative genomics of chytrid fungi reveal insights into the obligate biotrophic and pathogenic lifestyle of Synchytrium endobioticum.</title>
        <authorList>
            <person name="van de Vossenberg B.T.L.H."/>
            <person name="Warris S."/>
            <person name="Nguyen H.D.T."/>
            <person name="van Gent-Pelzer M.P.E."/>
            <person name="Joly D.L."/>
            <person name="van de Geest H.C."/>
            <person name="Bonants P.J.M."/>
            <person name="Smith D.S."/>
            <person name="Levesque C.A."/>
            <person name="van der Lee T.A.J."/>
        </authorList>
    </citation>
    <scope>NUCLEOTIDE SEQUENCE [LARGE SCALE GENOMIC DNA]</scope>
    <source>
        <strain evidence="4 5">CBS 675.73</strain>
    </source>
</reference>
<proteinExistence type="predicted"/>
<evidence type="ECO:0008006" key="6">
    <source>
        <dbReference type="Google" id="ProtNLM"/>
    </source>
</evidence>
<dbReference type="InterPro" id="IPR011990">
    <property type="entry name" value="TPR-like_helical_dom_sf"/>
</dbReference>
<evidence type="ECO:0000313" key="5">
    <source>
        <dbReference type="Proteomes" id="UP000320333"/>
    </source>
</evidence>
<dbReference type="STRING" id="246404.A0A507EYR8"/>
<accession>A0A507EYR8</accession>
<dbReference type="GO" id="GO:0051301">
    <property type="term" value="P:cell division"/>
    <property type="evidence" value="ECO:0007669"/>
    <property type="project" value="TreeGrafter"/>
</dbReference>
<feature type="repeat" description="TPR" evidence="2">
    <location>
        <begin position="448"/>
        <end position="481"/>
    </location>
</feature>
<dbReference type="Gene3D" id="1.25.40.10">
    <property type="entry name" value="Tetratricopeptide repeat domain"/>
    <property type="match status" value="2"/>
</dbReference>
<feature type="region of interest" description="Disordered" evidence="3">
    <location>
        <begin position="499"/>
        <end position="523"/>
    </location>
</feature>
<dbReference type="EMBL" id="QEAP01000328">
    <property type="protein sequence ID" value="TPX69004.1"/>
    <property type="molecule type" value="Genomic_DNA"/>
</dbReference>
<dbReference type="Pfam" id="PF14559">
    <property type="entry name" value="TPR_19"/>
    <property type="match status" value="1"/>
</dbReference>
<dbReference type="SUPFAM" id="SSF48452">
    <property type="entry name" value="TPR-like"/>
    <property type="match status" value="1"/>
</dbReference>
<dbReference type="OrthoDB" id="308440at2759"/>
<dbReference type="AlphaFoldDB" id="A0A507EYR8"/>
<dbReference type="PANTHER" id="PTHR12558:SF36">
    <property type="entry name" value="ANAPHASE-PROMOTING COMPLEX SUBUNIT 7"/>
    <property type="match status" value="1"/>
</dbReference>